<accession>A0ABQ4ND99</accession>
<evidence type="ECO:0008006" key="4">
    <source>
        <dbReference type="Google" id="ProtNLM"/>
    </source>
</evidence>
<comment type="caution">
    <text evidence="2">The sequence shown here is derived from an EMBL/GenBank/DDBJ whole genome shotgun (WGS) entry which is preliminary data.</text>
</comment>
<keyword evidence="1" id="KW-0812">Transmembrane</keyword>
<gene>
    <name evidence="2" type="ORF">PACILC2_47540</name>
</gene>
<proteinExistence type="predicted"/>
<feature type="transmembrane region" description="Helical" evidence="1">
    <location>
        <begin position="56"/>
        <end position="76"/>
    </location>
</feature>
<evidence type="ECO:0000313" key="3">
    <source>
        <dbReference type="Proteomes" id="UP000680304"/>
    </source>
</evidence>
<dbReference type="Proteomes" id="UP000680304">
    <property type="component" value="Unassembled WGS sequence"/>
</dbReference>
<reference evidence="2 3" key="1">
    <citation type="submission" date="2021-04" db="EMBL/GenBank/DDBJ databases">
        <title>Draft genome sequence of Paenibacillus cisolokensis, LC2-13A.</title>
        <authorList>
            <person name="Uke A."/>
            <person name="Chhe C."/>
            <person name="Baramee S."/>
            <person name="Kosugi A."/>
        </authorList>
    </citation>
    <scope>NUCLEOTIDE SEQUENCE [LARGE SCALE GENOMIC DNA]</scope>
    <source>
        <strain evidence="2 3">LC2-13A</strain>
    </source>
</reference>
<keyword evidence="3" id="KW-1185">Reference proteome</keyword>
<feature type="transmembrane region" description="Helical" evidence="1">
    <location>
        <begin position="12"/>
        <end position="36"/>
    </location>
</feature>
<protein>
    <recommendedName>
        <fullName evidence="4">DUF2569 domain-containing protein</fullName>
    </recommendedName>
</protein>
<feature type="transmembrane region" description="Helical" evidence="1">
    <location>
        <begin position="121"/>
        <end position="140"/>
    </location>
</feature>
<evidence type="ECO:0000313" key="2">
    <source>
        <dbReference type="EMBL" id="GIQ66186.1"/>
    </source>
</evidence>
<keyword evidence="1" id="KW-0472">Membrane</keyword>
<dbReference type="EMBL" id="BOVJ01000168">
    <property type="protein sequence ID" value="GIQ66186.1"/>
    <property type="molecule type" value="Genomic_DNA"/>
</dbReference>
<keyword evidence="1" id="KW-1133">Transmembrane helix</keyword>
<organism evidence="2 3">
    <name type="scientific">Paenibacillus cisolokensis</name>
    <dbReference type="NCBI Taxonomy" id="1658519"/>
    <lineage>
        <taxon>Bacteria</taxon>
        <taxon>Bacillati</taxon>
        <taxon>Bacillota</taxon>
        <taxon>Bacilli</taxon>
        <taxon>Bacillales</taxon>
        <taxon>Paenibacillaceae</taxon>
        <taxon>Paenibacillus</taxon>
    </lineage>
</organism>
<sequence>MDALIEKERRKARAAILSWLLVIVPAGIGLAIWFTLRSLVLHALIVFEVSAWAWQAYDQFSFVFFGFVWLALVFVYQYMLYKQGMKGRMGASFRRLTAAMTAALLAAQLLLYAIGGTDMSVRTAFMMAAEAMIFAALLTARGRAAGKAGTASASEERKDGA</sequence>
<evidence type="ECO:0000256" key="1">
    <source>
        <dbReference type="SAM" id="Phobius"/>
    </source>
</evidence>
<feature type="transmembrane region" description="Helical" evidence="1">
    <location>
        <begin position="96"/>
        <end position="115"/>
    </location>
</feature>
<name>A0ABQ4ND99_9BACL</name>